<keyword evidence="6" id="KW-0742">SOS response</keyword>
<evidence type="ECO:0000256" key="4">
    <source>
        <dbReference type="ARBA" id="ARBA00022813"/>
    </source>
</evidence>
<dbReference type="RefSeq" id="WP_115434254.1">
    <property type="nucleotide sequence ID" value="NZ_CP031337.1"/>
</dbReference>
<dbReference type="KEGG" id="ccah:DWG20_13300"/>
<keyword evidence="2" id="KW-0227">DNA damage</keyword>
<dbReference type="CDD" id="cd06529">
    <property type="entry name" value="S24_LexA-like"/>
    <property type="match status" value="1"/>
</dbReference>
<dbReference type="PANTHER" id="PTHR33516">
    <property type="entry name" value="LEXA REPRESSOR"/>
    <property type="match status" value="1"/>
</dbReference>
<dbReference type="GO" id="GO:0006281">
    <property type="term" value="P:DNA repair"/>
    <property type="evidence" value="ECO:0007669"/>
    <property type="project" value="UniProtKB-KW"/>
</dbReference>
<dbReference type="InterPro" id="IPR006197">
    <property type="entry name" value="Peptidase_S24_LexA"/>
</dbReference>
<evidence type="ECO:0000313" key="10">
    <source>
        <dbReference type="Proteomes" id="UP000254537"/>
    </source>
</evidence>
<comment type="similarity">
    <text evidence="1 7">Belongs to the peptidase S24 family.</text>
</comment>
<dbReference type="GO" id="GO:0016787">
    <property type="term" value="F:hydrolase activity"/>
    <property type="evidence" value="ECO:0007669"/>
    <property type="project" value="UniProtKB-KW"/>
</dbReference>
<dbReference type="AlphaFoldDB" id="A0A345Y8S4"/>
<evidence type="ECO:0000259" key="8">
    <source>
        <dbReference type="Pfam" id="PF00717"/>
    </source>
</evidence>
<evidence type="ECO:0000256" key="7">
    <source>
        <dbReference type="RuleBase" id="RU003991"/>
    </source>
</evidence>
<dbReference type="NCBIfam" id="NF007621">
    <property type="entry name" value="PRK10276.1"/>
    <property type="match status" value="1"/>
</dbReference>
<dbReference type="InterPro" id="IPR050077">
    <property type="entry name" value="LexA_repressor"/>
</dbReference>
<evidence type="ECO:0000256" key="6">
    <source>
        <dbReference type="ARBA" id="ARBA00023236"/>
    </source>
</evidence>
<dbReference type="Gene3D" id="2.10.109.10">
    <property type="entry name" value="Umud Fragment, subunit A"/>
    <property type="match status" value="1"/>
</dbReference>
<protein>
    <submittedName>
        <fullName evidence="9">Peptidase S24</fullName>
    </submittedName>
</protein>
<dbReference type="InterPro" id="IPR015927">
    <property type="entry name" value="Peptidase_S24_S26A/B/C"/>
</dbReference>
<gene>
    <name evidence="9" type="ORF">DWG20_13300</name>
</gene>
<dbReference type="Pfam" id="PF00717">
    <property type="entry name" value="Peptidase_S24"/>
    <property type="match status" value="1"/>
</dbReference>
<sequence>MSQGGKRDGAGRKPRFEGDKTVAVRIPERLRPVLDQWLEDYRQLLSVKSAEVSNFRVLSDQLSGLSLPLFASRVPAGFPSPADDHKEAGIDLNAFLVDHPQTTFLVNVRGDSMINAGIHDGDLLLVDRSIEPRPGKVVVAVIDGELTVKRLKRDGERVWLMPDNPAYPPIAVTEDASFFIWGVVTNVIHPMK</sequence>
<keyword evidence="4 7" id="KW-0068">Autocatalytic cleavage</keyword>
<dbReference type="SUPFAM" id="SSF51306">
    <property type="entry name" value="LexA/Signal peptidase"/>
    <property type="match status" value="1"/>
</dbReference>
<dbReference type="InterPro" id="IPR036286">
    <property type="entry name" value="LexA/Signal_pep-like_sf"/>
</dbReference>
<reference evidence="9 10" key="1">
    <citation type="submission" date="2018-07" db="EMBL/GenBank/DDBJ databases">
        <title>Crenobacter cavernae sp. nov., isolated from a karst cave.</title>
        <authorList>
            <person name="Zhu H."/>
        </authorList>
    </citation>
    <scope>NUCLEOTIDE SEQUENCE [LARGE SCALE GENOMIC DNA]</scope>
    <source>
        <strain evidence="9 10">K1W11S-77</strain>
    </source>
</reference>
<feature type="domain" description="Peptidase S24/S26A/S26B/S26C" evidence="8">
    <location>
        <begin position="68"/>
        <end position="184"/>
    </location>
</feature>
<evidence type="ECO:0000256" key="1">
    <source>
        <dbReference type="ARBA" id="ARBA00007484"/>
    </source>
</evidence>
<evidence type="ECO:0000256" key="2">
    <source>
        <dbReference type="ARBA" id="ARBA00022763"/>
    </source>
</evidence>
<dbReference type="GO" id="GO:0006355">
    <property type="term" value="P:regulation of DNA-templated transcription"/>
    <property type="evidence" value="ECO:0007669"/>
    <property type="project" value="InterPro"/>
</dbReference>
<dbReference type="EMBL" id="CP031337">
    <property type="protein sequence ID" value="AXK40326.1"/>
    <property type="molecule type" value="Genomic_DNA"/>
</dbReference>
<dbReference type="PANTHER" id="PTHR33516:SF2">
    <property type="entry name" value="LEXA REPRESSOR-RELATED"/>
    <property type="match status" value="1"/>
</dbReference>
<accession>A0A345Y8S4</accession>
<dbReference type="OrthoDB" id="9802364at2"/>
<evidence type="ECO:0000256" key="3">
    <source>
        <dbReference type="ARBA" id="ARBA00022801"/>
    </source>
</evidence>
<keyword evidence="3 7" id="KW-0378">Hydrolase</keyword>
<dbReference type="PRINTS" id="PR00726">
    <property type="entry name" value="LEXASERPTASE"/>
</dbReference>
<dbReference type="Proteomes" id="UP000254537">
    <property type="component" value="Chromosome"/>
</dbReference>
<organism evidence="9 10">
    <name type="scientific">Crenobacter cavernae</name>
    <dbReference type="NCBI Taxonomy" id="2290923"/>
    <lineage>
        <taxon>Bacteria</taxon>
        <taxon>Pseudomonadati</taxon>
        <taxon>Pseudomonadota</taxon>
        <taxon>Betaproteobacteria</taxon>
        <taxon>Neisseriales</taxon>
        <taxon>Neisseriaceae</taxon>
        <taxon>Crenobacter</taxon>
    </lineage>
</organism>
<evidence type="ECO:0000256" key="5">
    <source>
        <dbReference type="ARBA" id="ARBA00023204"/>
    </source>
</evidence>
<dbReference type="GO" id="GO:0009432">
    <property type="term" value="P:SOS response"/>
    <property type="evidence" value="ECO:0007669"/>
    <property type="project" value="UniProtKB-KW"/>
</dbReference>
<proteinExistence type="inferred from homology"/>
<dbReference type="GO" id="GO:0003677">
    <property type="term" value="F:DNA binding"/>
    <property type="evidence" value="ECO:0007669"/>
    <property type="project" value="InterPro"/>
</dbReference>
<name>A0A345Y8S4_9NEIS</name>
<dbReference type="InterPro" id="IPR039418">
    <property type="entry name" value="LexA-like"/>
</dbReference>
<keyword evidence="5" id="KW-0234">DNA repair</keyword>
<evidence type="ECO:0000313" key="9">
    <source>
        <dbReference type="EMBL" id="AXK40326.1"/>
    </source>
</evidence>